<dbReference type="EMBL" id="BARW01040881">
    <property type="protein sequence ID" value="GAJ21096.1"/>
    <property type="molecule type" value="Genomic_DNA"/>
</dbReference>
<protein>
    <submittedName>
        <fullName evidence="1">Uncharacterized protein</fullName>
    </submittedName>
</protein>
<accession>X1VU64</accession>
<sequence length="58" mass="6856">MTDYRNRTTGDVLTEREVRQAHKNTSFSKVVDTFNDLGYDPIVITQRPALSYKYRLHH</sequence>
<comment type="caution">
    <text evidence="1">The sequence shown here is derived from an EMBL/GenBank/DDBJ whole genome shotgun (WGS) entry which is preliminary data.</text>
</comment>
<reference evidence="1" key="1">
    <citation type="journal article" date="2014" name="Front. Microbiol.">
        <title>High frequency of phylogenetically diverse reductive dehalogenase-homologous genes in deep subseafloor sedimentary metagenomes.</title>
        <authorList>
            <person name="Kawai M."/>
            <person name="Futagami T."/>
            <person name="Toyoda A."/>
            <person name="Takaki Y."/>
            <person name="Nishi S."/>
            <person name="Hori S."/>
            <person name="Arai W."/>
            <person name="Tsubouchi T."/>
            <person name="Morono Y."/>
            <person name="Uchiyama I."/>
            <person name="Ito T."/>
            <person name="Fujiyama A."/>
            <person name="Inagaki F."/>
            <person name="Takami H."/>
        </authorList>
    </citation>
    <scope>NUCLEOTIDE SEQUENCE</scope>
    <source>
        <strain evidence="1">Expedition CK06-06</strain>
    </source>
</reference>
<proteinExistence type="predicted"/>
<organism evidence="1">
    <name type="scientific">marine sediment metagenome</name>
    <dbReference type="NCBI Taxonomy" id="412755"/>
    <lineage>
        <taxon>unclassified sequences</taxon>
        <taxon>metagenomes</taxon>
        <taxon>ecological metagenomes</taxon>
    </lineage>
</organism>
<evidence type="ECO:0000313" key="1">
    <source>
        <dbReference type="EMBL" id="GAJ21096.1"/>
    </source>
</evidence>
<dbReference type="AlphaFoldDB" id="X1VU64"/>
<name>X1VU64_9ZZZZ</name>
<gene>
    <name evidence="1" type="ORF">S12H4_61533</name>
</gene>